<keyword evidence="2" id="KW-1185">Reference proteome</keyword>
<evidence type="ECO:0000313" key="2">
    <source>
        <dbReference type="Proteomes" id="UP000286415"/>
    </source>
</evidence>
<reference evidence="1 2" key="1">
    <citation type="journal article" date="2018" name="Biotechnol. Adv.">
        <title>Improved genomic resources and new bioinformatic workflow for the carcinogenic parasite Clonorchis sinensis: Biotechnological implications.</title>
        <authorList>
            <person name="Wang D."/>
            <person name="Korhonen P.K."/>
            <person name="Gasser R.B."/>
            <person name="Young N.D."/>
        </authorList>
    </citation>
    <scope>NUCLEOTIDE SEQUENCE [LARGE SCALE GENOMIC DNA]</scope>
    <source>
        <strain evidence="1">Cs-k2</strain>
    </source>
</reference>
<reference evidence="1 2" key="2">
    <citation type="journal article" date="2021" name="Genomics">
        <title>High-quality reference genome for Clonorchis sinensis.</title>
        <authorList>
            <person name="Young N.D."/>
            <person name="Stroehlein A.J."/>
            <person name="Kinkar L."/>
            <person name="Wang T."/>
            <person name="Sohn W.M."/>
            <person name="Chang B.C.H."/>
            <person name="Kaur P."/>
            <person name="Weisz D."/>
            <person name="Dudchenko O."/>
            <person name="Aiden E.L."/>
            <person name="Korhonen P.K."/>
            <person name="Gasser R.B."/>
        </authorList>
    </citation>
    <scope>NUCLEOTIDE SEQUENCE [LARGE SCALE GENOMIC DNA]</scope>
    <source>
        <strain evidence="1">Cs-k2</strain>
    </source>
</reference>
<dbReference type="InParanoid" id="A0A3R7CQ05"/>
<name>A0A3R7CQ05_CLOSI</name>
<protein>
    <submittedName>
        <fullName evidence="1">Uncharacterized protein</fullName>
    </submittedName>
</protein>
<comment type="caution">
    <text evidence="1">The sequence shown here is derived from an EMBL/GenBank/DDBJ whole genome shotgun (WGS) entry which is preliminary data.</text>
</comment>
<dbReference type="EMBL" id="NIRI02000042">
    <property type="protein sequence ID" value="KAG5448763.1"/>
    <property type="molecule type" value="Genomic_DNA"/>
</dbReference>
<sequence length="119" mass="13274">MPLLLNNEQPRFTILYAKAKLDSERISQSQTNNGFLPHGPREEHFPSASLDNPAFSKLFLINLFVSNLAPYLVRIHNAHVHGLSIALLRSWTAHDVDPSTEDKLFHGKAISGFILSAAE</sequence>
<dbReference type="AlphaFoldDB" id="A0A3R7CQ05"/>
<gene>
    <name evidence="1" type="ORF">CSKR_107713</name>
</gene>
<proteinExistence type="predicted"/>
<accession>A0A3R7CQ05</accession>
<dbReference type="Proteomes" id="UP000286415">
    <property type="component" value="Unassembled WGS sequence"/>
</dbReference>
<evidence type="ECO:0000313" key="1">
    <source>
        <dbReference type="EMBL" id="KAG5448763.1"/>
    </source>
</evidence>
<organism evidence="1 2">
    <name type="scientific">Clonorchis sinensis</name>
    <name type="common">Chinese liver fluke</name>
    <dbReference type="NCBI Taxonomy" id="79923"/>
    <lineage>
        <taxon>Eukaryota</taxon>
        <taxon>Metazoa</taxon>
        <taxon>Spiralia</taxon>
        <taxon>Lophotrochozoa</taxon>
        <taxon>Platyhelminthes</taxon>
        <taxon>Trematoda</taxon>
        <taxon>Digenea</taxon>
        <taxon>Opisthorchiida</taxon>
        <taxon>Opisthorchiata</taxon>
        <taxon>Opisthorchiidae</taxon>
        <taxon>Clonorchis</taxon>
    </lineage>
</organism>